<dbReference type="Proteomes" id="UP000266673">
    <property type="component" value="Unassembled WGS sequence"/>
</dbReference>
<reference evidence="3 4" key="1">
    <citation type="submission" date="2018-06" db="EMBL/GenBank/DDBJ databases">
        <title>Comparative genomics reveals the genomic features of Rhizophagus irregularis, R. cerebriforme, R. diaphanum and Gigaspora rosea, and their symbiotic lifestyle signature.</title>
        <authorList>
            <person name="Morin E."/>
            <person name="San Clemente H."/>
            <person name="Chen E.C.H."/>
            <person name="De La Providencia I."/>
            <person name="Hainaut M."/>
            <person name="Kuo A."/>
            <person name="Kohler A."/>
            <person name="Murat C."/>
            <person name="Tang N."/>
            <person name="Roy S."/>
            <person name="Loubradou J."/>
            <person name="Henrissat B."/>
            <person name="Grigoriev I.V."/>
            <person name="Corradi N."/>
            <person name="Roux C."/>
            <person name="Martin F.M."/>
        </authorList>
    </citation>
    <scope>NUCLEOTIDE SEQUENCE [LARGE SCALE GENOMIC DNA]</scope>
    <source>
        <strain evidence="3 4">DAOM 194757</strain>
    </source>
</reference>
<feature type="region of interest" description="Disordered" evidence="2">
    <location>
        <begin position="123"/>
        <end position="201"/>
    </location>
</feature>
<evidence type="ECO:0000313" key="4">
    <source>
        <dbReference type="Proteomes" id="UP000266673"/>
    </source>
</evidence>
<accession>A0A397TTU6</accession>
<feature type="compositionally biased region" description="Polar residues" evidence="2">
    <location>
        <begin position="166"/>
        <end position="185"/>
    </location>
</feature>
<evidence type="ECO:0000256" key="2">
    <source>
        <dbReference type="SAM" id="MobiDB-lite"/>
    </source>
</evidence>
<sequence length="201" mass="22651">MRTQEDKTKDLSETVSLRELNSKLIAIIAELRKENAKIKTENTELKAENIKVKAENEKLKQTLEEHESRFVKLEQNDKDTAVENAELKARVAKLEKKQSQTDEKNNFIVKSDDDAKRINQSSVNTISTKMKNSNDTPASNISDRGEAPLLCNNTPNSDVAPERIENSSNNTPDDVKHQTSGSSDIYQEKDSRSFTSIEILS</sequence>
<protein>
    <submittedName>
        <fullName evidence="3">Uncharacterized protein</fullName>
    </submittedName>
</protein>
<name>A0A397TTU6_9GLOM</name>
<gene>
    <name evidence="3" type="ORF">C2G38_2234677</name>
</gene>
<keyword evidence="1" id="KW-0175">Coiled coil</keyword>
<evidence type="ECO:0000256" key="1">
    <source>
        <dbReference type="SAM" id="Coils"/>
    </source>
</evidence>
<dbReference type="AlphaFoldDB" id="A0A397TTU6"/>
<feature type="compositionally biased region" description="Polar residues" evidence="2">
    <location>
        <begin position="123"/>
        <end position="142"/>
    </location>
</feature>
<dbReference type="OrthoDB" id="2420808at2759"/>
<evidence type="ECO:0000313" key="3">
    <source>
        <dbReference type="EMBL" id="RIB00338.1"/>
    </source>
</evidence>
<feature type="coiled-coil region" evidence="1">
    <location>
        <begin position="17"/>
        <end position="104"/>
    </location>
</feature>
<keyword evidence="4" id="KW-1185">Reference proteome</keyword>
<proteinExistence type="predicted"/>
<dbReference type="EMBL" id="QKWP01004461">
    <property type="protein sequence ID" value="RIB00338.1"/>
    <property type="molecule type" value="Genomic_DNA"/>
</dbReference>
<comment type="caution">
    <text evidence="3">The sequence shown here is derived from an EMBL/GenBank/DDBJ whole genome shotgun (WGS) entry which is preliminary data.</text>
</comment>
<organism evidence="3 4">
    <name type="scientific">Gigaspora rosea</name>
    <dbReference type="NCBI Taxonomy" id="44941"/>
    <lineage>
        <taxon>Eukaryota</taxon>
        <taxon>Fungi</taxon>
        <taxon>Fungi incertae sedis</taxon>
        <taxon>Mucoromycota</taxon>
        <taxon>Glomeromycotina</taxon>
        <taxon>Glomeromycetes</taxon>
        <taxon>Diversisporales</taxon>
        <taxon>Gigasporaceae</taxon>
        <taxon>Gigaspora</taxon>
    </lineage>
</organism>